<protein>
    <submittedName>
        <fullName evidence="1">Uncharacterized protein</fullName>
    </submittedName>
</protein>
<reference evidence="1" key="1">
    <citation type="submission" date="2023-05" db="EMBL/GenBank/DDBJ databases">
        <title>Nepenthes gracilis genome sequencing.</title>
        <authorList>
            <person name="Fukushima K."/>
        </authorList>
    </citation>
    <scope>NUCLEOTIDE SEQUENCE</scope>
    <source>
        <strain evidence="1">SING2019-196</strain>
    </source>
</reference>
<dbReference type="Proteomes" id="UP001279734">
    <property type="component" value="Unassembled WGS sequence"/>
</dbReference>
<accession>A0AAD3P626</accession>
<evidence type="ECO:0000313" key="1">
    <source>
        <dbReference type="EMBL" id="GMG98356.1"/>
    </source>
</evidence>
<dbReference type="EMBL" id="BSYO01000001">
    <property type="protein sequence ID" value="GMG98356.1"/>
    <property type="molecule type" value="Genomic_DNA"/>
</dbReference>
<keyword evidence="2" id="KW-1185">Reference proteome</keyword>
<name>A0AAD3P626_NEPGR</name>
<comment type="caution">
    <text evidence="1">The sequence shown here is derived from an EMBL/GenBank/DDBJ whole genome shotgun (WGS) entry which is preliminary data.</text>
</comment>
<organism evidence="1 2">
    <name type="scientific">Nepenthes gracilis</name>
    <name type="common">Slender pitcher plant</name>
    <dbReference type="NCBI Taxonomy" id="150966"/>
    <lineage>
        <taxon>Eukaryota</taxon>
        <taxon>Viridiplantae</taxon>
        <taxon>Streptophyta</taxon>
        <taxon>Embryophyta</taxon>
        <taxon>Tracheophyta</taxon>
        <taxon>Spermatophyta</taxon>
        <taxon>Magnoliopsida</taxon>
        <taxon>eudicotyledons</taxon>
        <taxon>Gunneridae</taxon>
        <taxon>Pentapetalae</taxon>
        <taxon>Caryophyllales</taxon>
        <taxon>Nepenthaceae</taxon>
        <taxon>Nepenthes</taxon>
    </lineage>
</organism>
<evidence type="ECO:0000313" key="2">
    <source>
        <dbReference type="Proteomes" id="UP001279734"/>
    </source>
</evidence>
<sequence length="144" mass="15351">MLAEPAVSPVYFFKRPFVSSASVTSEAVQRSDVSLRPFPFRGVAACSEVSAPSSIDALTMSPSDLTNSFGLSLASLAESVNKGYKGAHALLARKLGKRIHPDDIGSFLANYHEEGIELCQRLVSLIAPEFSLGCLTQGMLSQSV</sequence>
<dbReference type="AlphaFoldDB" id="A0AAD3P626"/>
<gene>
    <name evidence="1" type="ORF">Nepgr_000196</name>
</gene>
<proteinExistence type="predicted"/>